<keyword evidence="7" id="KW-1185">Reference proteome</keyword>
<dbReference type="GO" id="GO:0097367">
    <property type="term" value="F:carbohydrate derivative binding"/>
    <property type="evidence" value="ECO:0007669"/>
    <property type="project" value="InterPro"/>
</dbReference>
<keyword evidence="3" id="KW-0378">Hydrolase</keyword>
<dbReference type="SUPFAM" id="SSF53697">
    <property type="entry name" value="SIS domain"/>
    <property type="match status" value="1"/>
</dbReference>
<dbReference type="Gene3D" id="3.40.50.10490">
    <property type="entry name" value="Glucose-6-phosphate isomerase like protein, domain 1"/>
    <property type="match status" value="2"/>
</dbReference>
<dbReference type="PROSITE" id="PS51464">
    <property type="entry name" value="SIS"/>
    <property type="match status" value="2"/>
</dbReference>
<reference evidence="6 7" key="1">
    <citation type="submission" date="2014-09" db="EMBL/GenBank/DDBJ databases">
        <authorList>
            <person name="Hornung B.V."/>
        </authorList>
    </citation>
    <scope>NUCLEOTIDE SEQUENCE [LARGE SCALE GENOMIC DNA]</scope>
    <source>
        <strain evidence="6 7">FRIFI</strain>
    </source>
</reference>
<name>A0A2P2BN22_9FIRM</name>
<dbReference type="InterPro" id="IPR035466">
    <property type="entry name" value="GlmS/AgaS_SIS"/>
</dbReference>
<sequence length="389" mass="43693">MFKLEEQKLQDLGAIITTTEIKQQPELWLEAYEIYKDNKEQLNKFIENIGNKHGQFRVIFTGAGTSAYVGNSILPYLKNKNDIRKCIIEAIPTTDIVSNPYDYLKKDVPTLLVSFARSGNSPESLAALNLGRQIVDNFYHLAITCAPEGKLAQVTKNDENNYLLLMPSRSNDKGFAMTGSFSCMMLTAMLIFDNLEEDVEKSYIDAIIEMGKNVLDRKDEIHELINKDFNRVVYLGSGGLGGLTQEAQLKLLELTAGKIATAYDSPMGFRHGPKSFIDENTLIFVFVSNNVYTRKYDLDVLEEINADKIAKLTCAISVENENNFSGTTFGFEREYDKLPDAYLAFPYVLFAQTISLFASVKCNNKPDTPSPTGTVNRVVKGVIIHEYEK</sequence>
<evidence type="ECO:0000313" key="7">
    <source>
        <dbReference type="Proteomes" id="UP000245695"/>
    </source>
</evidence>
<dbReference type="Proteomes" id="UP000245695">
    <property type="component" value="Chromosome 1"/>
</dbReference>
<dbReference type="KEGG" id="rhom:FRIFI_0241"/>
<dbReference type="CDD" id="cd05010">
    <property type="entry name" value="SIS_AgaS_like"/>
    <property type="match status" value="1"/>
</dbReference>
<organism evidence="6 7">
    <name type="scientific">Romboutsia hominis</name>
    <dbReference type="NCBI Taxonomy" id="1507512"/>
    <lineage>
        <taxon>Bacteria</taxon>
        <taxon>Bacillati</taxon>
        <taxon>Bacillota</taxon>
        <taxon>Clostridia</taxon>
        <taxon>Peptostreptococcales</taxon>
        <taxon>Peptostreptococcaceae</taxon>
        <taxon>Romboutsia</taxon>
    </lineage>
</organism>
<gene>
    <name evidence="6" type="ORF">FRIFI_0241</name>
</gene>
<proteinExistence type="inferred from homology"/>
<feature type="domain" description="SIS" evidence="5">
    <location>
        <begin position="45"/>
        <end position="201"/>
    </location>
</feature>
<dbReference type="GO" id="GO:0009401">
    <property type="term" value="P:phosphoenolpyruvate-dependent sugar phosphotransferase system"/>
    <property type="evidence" value="ECO:0007669"/>
    <property type="project" value="TreeGrafter"/>
</dbReference>
<dbReference type="AlphaFoldDB" id="A0A2P2BN22"/>
<dbReference type="InterPro" id="IPR001347">
    <property type="entry name" value="SIS_dom"/>
</dbReference>
<evidence type="ECO:0000313" key="6">
    <source>
        <dbReference type="EMBL" id="CEI71792.1"/>
    </source>
</evidence>
<keyword evidence="2" id="KW-0677">Repeat</keyword>
<dbReference type="PANTHER" id="PTHR32502">
    <property type="entry name" value="N-ACETYLGALACTOSAMINE PERMEASE II COMPONENT-RELATED"/>
    <property type="match status" value="1"/>
</dbReference>
<dbReference type="RefSeq" id="WP_092922732.1">
    <property type="nucleotide sequence ID" value="NZ_FJTZ01000011.1"/>
</dbReference>
<dbReference type="EMBL" id="LN650648">
    <property type="protein sequence ID" value="CEI71792.1"/>
    <property type="molecule type" value="Genomic_DNA"/>
</dbReference>
<accession>A0A2P2BN22</accession>
<protein>
    <submittedName>
        <fullName evidence="6">Tagatose-6-phosphate aldose/ketose isomerase</fullName>
    </submittedName>
</protein>
<dbReference type="CDD" id="cd05008">
    <property type="entry name" value="SIS_GlmS_GlmD_1"/>
    <property type="match status" value="1"/>
</dbReference>
<comment type="catalytic activity">
    <reaction evidence="4">
        <text>D-galactosamine 6-phosphate + H2O = D-tagatopyranose 1-phosphate + NH4(+)</text>
        <dbReference type="Rhea" id="RHEA:47680"/>
        <dbReference type="ChEBI" id="CHEBI:15377"/>
        <dbReference type="ChEBI" id="CHEBI:28938"/>
        <dbReference type="ChEBI" id="CHEBI:71674"/>
        <dbReference type="ChEBI" id="CHEBI:138150"/>
    </reaction>
</comment>
<evidence type="ECO:0000256" key="3">
    <source>
        <dbReference type="ARBA" id="ARBA00022801"/>
    </source>
</evidence>
<dbReference type="GO" id="GO:0005886">
    <property type="term" value="C:plasma membrane"/>
    <property type="evidence" value="ECO:0007669"/>
    <property type="project" value="TreeGrafter"/>
</dbReference>
<dbReference type="GO" id="GO:0016787">
    <property type="term" value="F:hydrolase activity"/>
    <property type="evidence" value="ECO:0007669"/>
    <property type="project" value="UniProtKB-KW"/>
</dbReference>
<keyword evidence="6" id="KW-0413">Isomerase</keyword>
<evidence type="ECO:0000256" key="1">
    <source>
        <dbReference type="ARBA" id="ARBA00007748"/>
    </source>
</evidence>
<feature type="domain" description="SIS" evidence="5">
    <location>
        <begin position="221"/>
        <end position="369"/>
    </location>
</feature>
<dbReference type="GO" id="GO:1901135">
    <property type="term" value="P:carbohydrate derivative metabolic process"/>
    <property type="evidence" value="ECO:0007669"/>
    <property type="project" value="InterPro"/>
</dbReference>
<dbReference type="InterPro" id="IPR046348">
    <property type="entry name" value="SIS_dom_sf"/>
</dbReference>
<dbReference type="InterPro" id="IPR050303">
    <property type="entry name" value="GatZ_KbaZ_carbometab"/>
</dbReference>
<evidence type="ECO:0000259" key="5">
    <source>
        <dbReference type="PROSITE" id="PS51464"/>
    </source>
</evidence>
<evidence type="ECO:0000256" key="4">
    <source>
        <dbReference type="ARBA" id="ARBA00029292"/>
    </source>
</evidence>
<dbReference type="InterPro" id="IPR035464">
    <property type="entry name" value="SIS_AgaS"/>
</dbReference>
<evidence type="ECO:0000256" key="2">
    <source>
        <dbReference type="ARBA" id="ARBA00022737"/>
    </source>
</evidence>
<dbReference type="PANTHER" id="PTHR32502:SF3">
    <property type="entry name" value="D-GALACTOSAMINE-6-PHOSPHATE DEAMINASE AGAS-RELATED"/>
    <property type="match status" value="1"/>
</dbReference>
<dbReference type="GO" id="GO:0016853">
    <property type="term" value="F:isomerase activity"/>
    <property type="evidence" value="ECO:0007669"/>
    <property type="project" value="UniProtKB-KW"/>
</dbReference>
<comment type="similarity">
    <text evidence="1">Belongs to the SIS family. AgaS subfamily.</text>
</comment>